<feature type="active site" description="Nucleophile" evidence="4">
    <location>
        <position position="270"/>
    </location>
</feature>
<comment type="pathway">
    <text evidence="4">tRNA modification; tRNA-queuosine biosynthesis.</text>
</comment>
<sequence length="355" mass="40839">MSEIFEIVKKNGKKRLGVLKTAHGIVETPNLMFVATQASVKAMSAKDLFDWGIQFLITNTYHLYLRPGLEIIKNAGGVHKFMGWERTLFSDSGGFQIFSLSKLRKFKDNGVIFQSHIDGSYHEFTPENNVDMQRVLGTDVMMVLDECMEYPVTFEYAKHSVKRTLDWAKRAREQFLKTSPIYGYKQYQFGIIQGSIFENLREYCSKELQKVDFDGYAMGGVAIGESKDYIRKVIDMGDRIMPNDKPRYLMGVGEEDDIKYAVEKGFDLFDCVVPTRNARNGALFTEKGKILIKNAKYKNDFSPVEEGCNCHLCKNYTRAYLHHLFKSKEMLAGILATEHNINYYMRLMKKIRGSI</sequence>
<comment type="similarity">
    <text evidence="4">Belongs to the queuine tRNA-ribosyltransferase family.</text>
</comment>
<evidence type="ECO:0000313" key="7">
    <source>
        <dbReference type="Proteomes" id="UP000053467"/>
    </source>
</evidence>
<feature type="active site" description="Proton acceptor" evidence="4">
    <location>
        <position position="91"/>
    </location>
</feature>
<dbReference type="SUPFAM" id="SSF51713">
    <property type="entry name" value="tRNA-guanine transglycosylase"/>
    <property type="match status" value="1"/>
</dbReference>
<dbReference type="InterPro" id="IPR036511">
    <property type="entry name" value="TGT-like_sf"/>
</dbReference>
<comment type="function">
    <text evidence="4">Catalyzes the base-exchange of a guanine (G) residue with the queuine precursor 7-aminomethyl-7-deazaguanine (PreQ1) at position 34 (anticodon wobble position) in tRNAs with GU(N) anticodons (tRNA-Asp, -Asn, -His and -Tyr). Catalysis occurs through a double-displacement mechanism. The nucleophile active site attacks the C1' of nucleotide 34 to detach the guanine base from the RNA, forming a covalent enzyme-RNA intermediate. The proton acceptor active site deprotonates the incoming PreQ1, allowing a nucleophilic attack on the C1' of the ribose to form the product. After dissociation, two additional enzymatic reactions on the tRNA convert PreQ1 to queuine (Q), resulting in the hypermodified nucleoside queuosine (7-(((4,5-cis-dihydroxy-2-cyclopenten-1-yl)amino)methyl)-7-deazaguanosine).</text>
</comment>
<keyword evidence="4" id="KW-0479">Metal-binding</keyword>
<dbReference type="HAMAP" id="MF_00168">
    <property type="entry name" value="Q_tRNA_Tgt"/>
    <property type="match status" value="1"/>
</dbReference>
<feature type="binding site" evidence="4">
    <location>
        <position position="220"/>
    </location>
    <ligand>
        <name>substrate</name>
    </ligand>
</feature>
<dbReference type="InterPro" id="IPR004803">
    <property type="entry name" value="TGT"/>
</dbReference>
<feature type="binding site" evidence="4">
    <location>
        <position position="308"/>
    </location>
    <ligand>
        <name>Zn(2+)</name>
        <dbReference type="ChEBI" id="CHEBI:29105"/>
    </ligand>
</feature>
<dbReference type="NCBIfam" id="TIGR00430">
    <property type="entry name" value="Q_tRNA_tgt"/>
    <property type="match status" value="1"/>
</dbReference>
<comment type="catalytic activity">
    <reaction evidence="4">
        <text>7-aminomethyl-7-carbaguanine + guanosine(34) in tRNA = 7-aminomethyl-7-carbaguanosine(34) in tRNA + guanine</text>
        <dbReference type="Rhea" id="RHEA:24104"/>
        <dbReference type="Rhea" id="RHEA-COMP:10341"/>
        <dbReference type="Rhea" id="RHEA-COMP:10342"/>
        <dbReference type="ChEBI" id="CHEBI:16235"/>
        <dbReference type="ChEBI" id="CHEBI:58703"/>
        <dbReference type="ChEBI" id="CHEBI:74269"/>
        <dbReference type="ChEBI" id="CHEBI:82833"/>
        <dbReference type="EC" id="2.4.2.29"/>
    </reaction>
</comment>
<name>A0A101I1X3_UNCT6</name>
<comment type="subunit">
    <text evidence="4">Homodimer. Within each dimer, one monomer is responsible for RNA recognition and catalysis, while the other monomer binds to the replacement base PreQ1.</text>
</comment>
<dbReference type="Proteomes" id="UP000053467">
    <property type="component" value="Unassembled WGS sequence"/>
</dbReference>
<feature type="binding site" evidence="4">
    <location>
        <position position="313"/>
    </location>
    <ligand>
        <name>Zn(2+)</name>
        <dbReference type="ChEBI" id="CHEBI:29105"/>
    </ligand>
</feature>
<dbReference type="PANTHER" id="PTHR46499">
    <property type="entry name" value="QUEUINE TRNA-RIBOSYLTRANSFERASE"/>
    <property type="match status" value="1"/>
</dbReference>
<evidence type="ECO:0000259" key="5">
    <source>
        <dbReference type="Pfam" id="PF01702"/>
    </source>
</evidence>
<dbReference type="InterPro" id="IPR002616">
    <property type="entry name" value="tRNA_ribo_trans-like"/>
</dbReference>
<comment type="caution">
    <text evidence="6">The sequence shown here is derived from an EMBL/GenBank/DDBJ whole genome shotgun (WGS) entry which is preliminary data.</text>
</comment>
<keyword evidence="1 4" id="KW-0328">Glycosyltransferase</keyword>
<feature type="binding site" evidence="4">
    <location>
        <position position="310"/>
    </location>
    <ligand>
        <name>Zn(2+)</name>
        <dbReference type="ChEBI" id="CHEBI:29105"/>
    </ligand>
</feature>
<keyword evidence="2 4" id="KW-0808">Transferase</keyword>
<protein>
    <recommendedName>
        <fullName evidence="4">Queuine tRNA-ribosyltransferase</fullName>
        <ecNumber evidence="4">2.4.2.29</ecNumber>
    </recommendedName>
    <alternativeName>
        <fullName evidence="4">Guanine insertion enzyme</fullName>
    </alternativeName>
    <alternativeName>
        <fullName evidence="4">tRNA-guanine transglycosylase</fullName>
    </alternativeName>
</protein>
<reference evidence="7" key="1">
    <citation type="journal article" date="2015" name="MBio">
        <title>Genome-Resolved Metagenomic Analysis Reveals Roles for Candidate Phyla and Other Microbial Community Members in Biogeochemical Transformations in Oil Reservoirs.</title>
        <authorList>
            <person name="Hu P."/>
            <person name="Tom L."/>
            <person name="Singh A."/>
            <person name="Thomas B.C."/>
            <person name="Baker B.J."/>
            <person name="Piceno Y.M."/>
            <person name="Andersen G.L."/>
            <person name="Banfield J.F."/>
        </authorList>
    </citation>
    <scope>NUCLEOTIDE SEQUENCE [LARGE SCALE GENOMIC DNA]</scope>
</reference>
<dbReference type="UniPathway" id="UPA00392"/>
<evidence type="ECO:0000256" key="1">
    <source>
        <dbReference type="ARBA" id="ARBA00022676"/>
    </source>
</evidence>
<feature type="region of interest" description="RNA binding" evidence="4">
    <location>
        <begin position="251"/>
        <end position="257"/>
    </location>
</feature>
<keyword evidence="3 4" id="KW-0819">tRNA processing</keyword>
<dbReference type="Pfam" id="PF01702">
    <property type="entry name" value="TGT"/>
    <property type="match status" value="1"/>
</dbReference>
<feature type="region of interest" description="RNA binding; important for wobble base 34 recognition" evidence="4">
    <location>
        <begin position="275"/>
        <end position="279"/>
    </location>
</feature>
<evidence type="ECO:0000256" key="3">
    <source>
        <dbReference type="ARBA" id="ARBA00022694"/>
    </source>
</evidence>
<dbReference type="PANTHER" id="PTHR46499:SF1">
    <property type="entry name" value="QUEUINE TRNA-RIBOSYLTRANSFERASE"/>
    <property type="match status" value="1"/>
</dbReference>
<dbReference type="EMBL" id="LGGX01000022">
    <property type="protein sequence ID" value="KUK86325.1"/>
    <property type="molecule type" value="Genomic_DNA"/>
</dbReference>
<keyword evidence="4" id="KW-0671">Queuosine biosynthesis</keyword>
<dbReference type="GO" id="GO:0046872">
    <property type="term" value="F:metal ion binding"/>
    <property type="evidence" value="ECO:0007669"/>
    <property type="project" value="UniProtKB-KW"/>
</dbReference>
<keyword evidence="4" id="KW-0862">Zinc</keyword>
<dbReference type="InterPro" id="IPR050076">
    <property type="entry name" value="ArchSynthase1/Queuine_TRR"/>
</dbReference>
<dbReference type="GO" id="GO:0008479">
    <property type="term" value="F:tRNA-guanosine(34) queuine transglycosylase activity"/>
    <property type="evidence" value="ECO:0007669"/>
    <property type="project" value="UniProtKB-UniRule"/>
</dbReference>
<dbReference type="AlphaFoldDB" id="A0A101I1X3"/>
<feature type="binding site" evidence="4">
    <location>
        <position position="145"/>
    </location>
    <ligand>
        <name>substrate</name>
    </ligand>
</feature>
<dbReference type="EC" id="2.4.2.29" evidence="4"/>
<feature type="binding site" evidence="4">
    <location>
        <begin position="91"/>
        <end position="95"/>
    </location>
    <ligand>
        <name>substrate</name>
    </ligand>
</feature>
<feature type="domain" description="tRNA-guanine(15) transglycosylase-like" evidence="5">
    <location>
        <begin position="14"/>
        <end position="355"/>
    </location>
</feature>
<feature type="binding site" evidence="4">
    <location>
        <position position="193"/>
    </location>
    <ligand>
        <name>substrate</name>
    </ligand>
</feature>
<comment type="cofactor">
    <cofactor evidence="4">
        <name>Zn(2+)</name>
        <dbReference type="ChEBI" id="CHEBI:29105"/>
    </cofactor>
    <text evidence="4">Binds 1 zinc ion per subunit.</text>
</comment>
<dbReference type="PATRIC" id="fig|1635277.3.peg.942"/>
<dbReference type="NCBIfam" id="TIGR00449">
    <property type="entry name" value="tgt_general"/>
    <property type="match status" value="1"/>
</dbReference>
<evidence type="ECO:0000256" key="2">
    <source>
        <dbReference type="ARBA" id="ARBA00022679"/>
    </source>
</evidence>
<evidence type="ECO:0000256" key="4">
    <source>
        <dbReference type="HAMAP-Rule" id="MF_00168"/>
    </source>
</evidence>
<proteinExistence type="inferred from homology"/>
<evidence type="ECO:0000313" key="6">
    <source>
        <dbReference type="EMBL" id="KUK86325.1"/>
    </source>
</evidence>
<accession>A0A101I1X3</accession>
<feature type="binding site" evidence="4">
    <location>
        <position position="339"/>
    </location>
    <ligand>
        <name>Zn(2+)</name>
        <dbReference type="ChEBI" id="CHEBI:29105"/>
    </ligand>
</feature>
<dbReference type="GO" id="GO:0008616">
    <property type="term" value="P:tRNA queuosine(34) biosynthetic process"/>
    <property type="evidence" value="ECO:0007669"/>
    <property type="project" value="UniProtKB-UniRule"/>
</dbReference>
<gene>
    <name evidence="4" type="primary">tgt</name>
    <name evidence="6" type="ORF">XE03_1580</name>
</gene>
<dbReference type="Gene3D" id="3.20.20.105">
    <property type="entry name" value="Queuine tRNA-ribosyltransferase-like"/>
    <property type="match status" value="1"/>
</dbReference>
<dbReference type="GO" id="GO:0005737">
    <property type="term" value="C:cytoplasm"/>
    <property type="evidence" value="ECO:0007669"/>
    <property type="project" value="TreeGrafter"/>
</dbReference>
<organism evidence="6 7">
    <name type="scientific">candidate division TA06 bacterium 34_109</name>
    <dbReference type="NCBI Taxonomy" id="1635277"/>
    <lineage>
        <taxon>Bacteria</taxon>
        <taxon>Bacteria division TA06</taxon>
    </lineage>
</organism>